<accession>A0A2T6BQM4</accession>
<evidence type="ECO:0000313" key="1">
    <source>
        <dbReference type="EMBL" id="PTX58391.1"/>
    </source>
</evidence>
<name>A0A2T6BQM4_9FLAO</name>
<gene>
    <name evidence="1" type="ORF">C8N46_11436</name>
</gene>
<organism evidence="1 2">
    <name type="scientific">Kordia periserrulae</name>
    <dbReference type="NCBI Taxonomy" id="701523"/>
    <lineage>
        <taxon>Bacteria</taxon>
        <taxon>Pseudomonadati</taxon>
        <taxon>Bacteroidota</taxon>
        <taxon>Flavobacteriia</taxon>
        <taxon>Flavobacteriales</taxon>
        <taxon>Flavobacteriaceae</taxon>
        <taxon>Kordia</taxon>
    </lineage>
</organism>
<dbReference type="OrthoDB" id="511992at2"/>
<sequence>MELKEITKSDFKISDYRNKTTVFEFDNSKYKLILGNLQEIRMSVYLYFDVKFFKNDKLILSGEMQEPNGYYELYSPNKKFVYIPLKGGQEIINLDSNQKLISSVDWFNGNIFNHASTKMIINGANEFKVIDLQQMKEIFHHKEEKEYLNDAFFVEDNLIWRFTPNGDIAELNLESKEQKIADIELPFSMFGIDLAKYKPLIDKKTHCLGLPKGGMAYSGNLNHWNYLNSKKKIVFETLVPTSDIKYSKGYERDYCNVEYKYVELIKRLPTTYKNKGGITAQTKDNNNNKLWSKLKRLWS</sequence>
<comment type="caution">
    <text evidence="1">The sequence shown here is derived from an EMBL/GenBank/DDBJ whole genome shotgun (WGS) entry which is preliminary data.</text>
</comment>
<keyword evidence="2" id="KW-1185">Reference proteome</keyword>
<dbReference type="EMBL" id="QBKT01000014">
    <property type="protein sequence ID" value="PTX58391.1"/>
    <property type="molecule type" value="Genomic_DNA"/>
</dbReference>
<reference evidence="1 2" key="1">
    <citation type="submission" date="2018-04" db="EMBL/GenBank/DDBJ databases">
        <title>Genomic Encyclopedia of Archaeal and Bacterial Type Strains, Phase II (KMG-II): from individual species to whole genera.</title>
        <authorList>
            <person name="Goeker M."/>
        </authorList>
    </citation>
    <scope>NUCLEOTIDE SEQUENCE [LARGE SCALE GENOMIC DNA]</scope>
    <source>
        <strain evidence="1 2">DSM 25731</strain>
    </source>
</reference>
<dbReference type="AlphaFoldDB" id="A0A2T6BQM4"/>
<evidence type="ECO:0000313" key="2">
    <source>
        <dbReference type="Proteomes" id="UP000244090"/>
    </source>
</evidence>
<dbReference type="Proteomes" id="UP000244090">
    <property type="component" value="Unassembled WGS sequence"/>
</dbReference>
<dbReference type="RefSeq" id="WP_108116826.1">
    <property type="nucleotide sequence ID" value="NZ_QBKT01000014.1"/>
</dbReference>
<proteinExistence type="predicted"/>
<protein>
    <submittedName>
        <fullName evidence="1">Uncharacterized protein</fullName>
    </submittedName>
</protein>